<protein>
    <submittedName>
        <fullName evidence="1">Uncharacterized protein</fullName>
    </submittedName>
</protein>
<keyword evidence="2" id="KW-1185">Reference proteome</keyword>
<evidence type="ECO:0000313" key="2">
    <source>
        <dbReference type="Proteomes" id="UP000821845"/>
    </source>
</evidence>
<name>A0ACB7SQJ3_HYAAI</name>
<proteinExistence type="predicted"/>
<accession>A0ACB7SQJ3</accession>
<comment type="caution">
    <text evidence="1">The sequence shown here is derived from an EMBL/GenBank/DDBJ whole genome shotgun (WGS) entry which is preliminary data.</text>
</comment>
<organism evidence="1 2">
    <name type="scientific">Hyalomma asiaticum</name>
    <name type="common">Tick</name>
    <dbReference type="NCBI Taxonomy" id="266040"/>
    <lineage>
        <taxon>Eukaryota</taxon>
        <taxon>Metazoa</taxon>
        <taxon>Ecdysozoa</taxon>
        <taxon>Arthropoda</taxon>
        <taxon>Chelicerata</taxon>
        <taxon>Arachnida</taxon>
        <taxon>Acari</taxon>
        <taxon>Parasitiformes</taxon>
        <taxon>Ixodida</taxon>
        <taxon>Ixodoidea</taxon>
        <taxon>Ixodidae</taxon>
        <taxon>Hyalomminae</taxon>
        <taxon>Hyalomma</taxon>
    </lineage>
</organism>
<dbReference type="Proteomes" id="UP000821845">
    <property type="component" value="Chromosome 2"/>
</dbReference>
<gene>
    <name evidence="1" type="ORF">HPB50_000719</name>
</gene>
<reference evidence="1" key="1">
    <citation type="submission" date="2020-05" db="EMBL/GenBank/DDBJ databases">
        <title>Large-scale comparative analyses of tick genomes elucidate their genetic diversity and vector capacities.</title>
        <authorList>
            <person name="Jia N."/>
            <person name="Wang J."/>
            <person name="Shi W."/>
            <person name="Du L."/>
            <person name="Sun Y."/>
            <person name="Zhan W."/>
            <person name="Jiang J."/>
            <person name="Wang Q."/>
            <person name="Zhang B."/>
            <person name="Ji P."/>
            <person name="Sakyi L.B."/>
            <person name="Cui X."/>
            <person name="Yuan T."/>
            <person name="Jiang B."/>
            <person name="Yang W."/>
            <person name="Lam T.T.-Y."/>
            <person name="Chang Q."/>
            <person name="Ding S."/>
            <person name="Wang X."/>
            <person name="Zhu J."/>
            <person name="Ruan X."/>
            <person name="Zhao L."/>
            <person name="Wei J."/>
            <person name="Que T."/>
            <person name="Du C."/>
            <person name="Cheng J."/>
            <person name="Dai P."/>
            <person name="Han X."/>
            <person name="Huang E."/>
            <person name="Gao Y."/>
            <person name="Liu J."/>
            <person name="Shao H."/>
            <person name="Ye R."/>
            <person name="Li L."/>
            <person name="Wei W."/>
            <person name="Wang X."/>
            <person name="Wang C."/>
            <person name="Yang T."/>
            <person name="Huo Q."/>
            <person name="Li W."/>
            <person name="Guo W."/>
            <person name="Chen H."/>
            <person name="Zhou L."/>
            <person name="Ni X."/>
            <person name="Tian J."/>
            <person name="Zhou Y."/>
            <person name="Sheng Y."/>
            <person name="Liu T."/>
            <person name="Pan Y."/>
            <person name="Xia L."/>
            <person name="Li J."/>
            <person name="Zhao F."/>
            <person name="Cao W."/>
        </authorList>
    </citation>
    <scope>NUCLEOTIDE SEQUENCE</scope>
    <source>
        <strain evidence="1">Hyas-2018</strain>
    </source>
</reference>
<evidence type="ECO:0000313" key="1">
    <source>
        <dbReference type="EMBL" id="KAH6937457.1"/>
    </source>
</evidence>
<dbReference type="EMBL" id="CM023482">
    <property type="protein sequence ID" value="KAH6937457.1"/>
    <property type="molecule type" value="Genomic_DNA"/>
</dbReference>
<sequence length="477" mass="53587">MKYVLLALCMLCNGSQAWFGASMRRLYNGPDSIRSAALKPDDVGEPLFLTPLIEAGHLEEARNLSRVGKLGAVQDFPGFSGFLTVNKKYNSNLFFWFFPARENPEKAPVVLWLQGGPGGSSLFGLFVEHGPYLVAKGGVPELRETTWAQRYSMLYIDNPVGAGFSFTEHDDGYARNQEDVGRDLHEALQQFFTLFDEYAANDFYATGESYAGKYVPAIAHAIDTAVSPRVKVSLRGVAIGDGMVDPETMLDYADFLYQVGLADRKQAIYIREQTTLATNYIKQGRYLDAFLVFDKLINIDTLYQPSYFKNITGSDTHYNFLLSKNPDCFEYYQTFVDSQLVRTAIHVGNLTFNNGSVTEKHLREDVMQSVKPWLASLMNKPQYKVLIYNGQLDVVIAFPLTDNFVGSIQWSGKEAFDKAERKIWKTPDGNGVAGYVRKVGNFTQVLVRNAGHILPYDQPDVALDLITRFIEGKPFDK</sequence>